<dbReference type="Proteomes" id="UP000799537">
    <property type="component" value="Unassembled WGS sequence"/>
</dbReference>
<feature type="region of interest" description="Disordered" evidence="1">
    <location>
        <begin position="1"/>
        <end position="100"/>
    </location>
</feature>
<evidence type="ECO:0008006" key="4">
    <source>
        <dbReference type="Google" id="ProtNLM"/>
    </source>
</evidence>
<dbReference type="RefSeq" id="XP_033669242.1">
    <property type="nucleotide sequence ID" value="XM_033806029.1"/>
</dbReference>
<proteinExistence type="predicted"/>
<gene>
    <name evidence="2" type="ORF">M409DRAFT_21787</name>
</gene>
<dbReference type="AlphaFoldDB" id="A0A6A6CNX0"/>
<keyword evidence="3" id="KW-1185">Reference proteome</keyword>
<feature type="compositionally biased region" description="Low complexity" evidence="1">
    <location>
        <begin position="77"/>
        <end position="91"/>
    </location>
</feature>
<name>A0A6A6CNX0_ZASCE</name>
<evidence type="ECO:0000313" key="3">
    <source>
        <dbReference type="Proteomes" id="UP000799537"/>
    </source>
</evidence>
<accession>A0A6A6CNX0</accession>
<feature type="compositionally biased region" description="Low complexity" evidence="1">
    <location>
        <begin position="32"/>
        <end position="69"/>
    </location>
</feature>
<dbReference type="GeneID" id="54559301"/>
<dbReference type="OrthoDB" id="3650975at2759"/>
<sequence>MTDNTTTAPEAVRDAQQLTSSTHADIRDRTSSNHTSSNQTSSTHTSSTHTSSTHTSSTHTSSTHTSSDDTSSDDTSPDATSSDPTTADNATPDAVAPRQVFPLPRELRDIIYGHLLDAEQVVAPCSRDVRVARAAATGQPVETHPHDVSLAHTYEFHTNILAVNKTINEEAKKVFRKNNFVLTDVWWPNISSTLHELDVPVICEDNKKSLLALRYASLVFTVTHPDPMDGDPTNRMVLAGRDFPIFRRAMRWTFKQLKTTVELTISGNDNPGRTFTILMGGNSPQIIKTGILITDKDFLTKHAKIFIPEIKTMSVPGQEVKVFLGGPQGFNQAASQFIENDMSRKTFDVEMFITDCLQGTMLVRKAAEEMASKGVRGQKLAVVRYTNIIRA</sequence>
<protein>
    <recommendedName>
        <fullName evidence="4">F-box domain-containing protein</fullName>
    </recommendedName>
</protein>
<evidence type="ECO:0000313" key="2">
    <source>
        <dbReference type="EMBL" id="KAF2168353.1"/>
    </source>
</evidence>
<evidence type="ECO:0000256" key="1">
    <source>
        <dbReference type="SAM" id="MobiDB-lite"/>
    </source>
</evidence>
<reference evidence="2" key="1">
    <citation type="journal article" date="2020" name="Stud. Mycol.">
        <title>101 Dothideomycetes genomes: a test case for predicting lifestyles and emergence of pathogens.</title>
        <authorList>
            <person name="Haridas S."/>
            <person name="Albert R."/>
            <person name="Binder M."/>
            <person name="Bloem J."/>
            <person name="Labutti K."/>
            <person name="Salamov A."/>
            <person name="Andreopoulos B."/>
            <person name="Baker S."/>
            <person name="Barry K."/>
            <person name="Bills G."/>
            <person name="Bluhm B."/>
            <person name="Cannon C."/>
            <person name="Castanera R."/>
            <person name="Culley D."/>
            <person name="Daum C."/>
            <person name="Ezra D."/>
            <person name="Gonzalez J."/>
            <person name="Henrissat B."/>
            <person name="Kuo A."/>
            <person name="Liang C."/>
            <person name="Lipzen A."/>
            <person name="Lutzoni F."/>
            <person name="Magnuson J."/>
            <person name="Mondo S."/>
            <person name="Nolan M."/>
            <person name="Ohm R."/>
            <person name="Pangilinan J."/>
            <person name="Park H.-J."/>
            <person name="Ramirez L."/>
            <person name="Alfaro M."/>
            <person name="Sun H."/>
            <person name="Tritt A."/>
            <person name="Yoshinaga Y."/>
            <person name="Zwiers L.-H."/>
            <person name="Turgeon B."/>
            <person name="Goodwin S."/>
            <person name="Spatafora J."/>
            <person name="Crous P."/>
            <person name="Grigoriev I."/>
        </authorList>
    </citation>
    <scope>NUCLEOTIDE SEQUENCE</scope>
    <source>
        <strain evidence="2">ATCC 36951</strain>
    </source>
</reference>
<dbReference type="EMBL" id="ML993591">
    <property type="protein sequence ID" value="KAF2168353.1"/>
    <property type="molecule type" value="Genomic_DNA"/>
</dbReference>
<organism evidence="2 3">
    <name type="scientific">Zasmidium cellare ATCC 36951</name>
    <dbReference type="NCBI Taxonomy" id="1080233"/>
    <lineage>
        <taxon>Eukaryota</taxon>
        <taxon>Fungi</taxon>
        <taxon>Dikarya</taxon>
        <taxon>Ascomycota</taxon>
        <taxon>Pezizomycotina</taxon>
        <taxon>Dothideomycetes</taxon>
        <taxon>Dothideomycetidae</taxon>
        <taxon>Mycosphaerellales</taxon>
        <taxon>Mycosphaerellaceae</taxon>
        <taxon>Zasmidium</taxon>
    </lineage>
</organism>